<feature type="domain" description="UspA" evidence="2">
    <location>
        <begin position="5"/>
        <end position="167"/>
    </location>
</feature>
<dbReference type="RefSeq" id="WP_084070966.1">
    <property type="nucleotide sequence ID" value="NZ_FWXY01000020.1"/>
</dbReference>
<dbReference type="Proteomes" id="UP000192418">
    <property type="component" value="Unassembled WGS sequence"/>
</dbReference>
<evidence type="ECO:0000313" key="4">
    <source>
        <dbReference type="Proteomes" id="UP000192418"/>
    </source>
</evidence>
<dbReference type="AlphaFoldDB" id="A0A1W2DTH2"/>
<evidence type="ECO:0000259" key="2">
    <source>
        <dbReference type="Pfam" id="PF00582"/>
    </source>
</evidence>
<organism evidence="3 4">
    <name type="scientific">Desulfocicer vacuolatum DSM 3385</name>
    <dbReference type="NCBI Taxonomy" id="1121400"/>
    <lineage>
        <taxon>Bacteria</taxon>
        <taxon>Pseudomonadati</taxon>
        <taxon>Thermodesulfobacteriota</taxon>
        <taxon>Desulfobacteria</taxon>
        <taxon>Desulfobacterales</taxon>
        <taxon>Desulfobacteraceae</taxon>
        <taxon>Desulfocicer</taxon>
    </lineage>
</organism>
<evidence type="ECO:0000313" key="3">
    <source>
        <dbReference type="EMBL" id="SMD00835.1"/>
    </source>
</evidence>
<dbReference type="CDD" id="cd00293">
    <property type="entry name" value="USP-like"/>
    <property type="match status" value="1"/>
</dbReference>
<dbReference type="OrthoDB" id="3217301at2"/>
<evidence type="ECO:0000256" key="1">
    <source>
        <dbReference type="ARBA" id="ARBA00008791"/>
    </source>
</evidence>
<proteinExistence type="inferred from homology"/>
<accession>A0A1W2DTH2</accession>
<dbReference type="STRING" id="1121400.SAMN02746065_12063"/>
<dbReference type="InterPro" id="IPR006015">
    <property type="entry name" value="Universal_stress_UspA"/>
</dbReference>
<dbReference type="SUPFAM" id="SSF52402">
    <property type="entry name" value="Adenine nucleotide alpha hydrolases-like"/>
    <property type="match status" value="1"/>
</dbReference>
<gene>
    <name evidence="3" type="ORF">SAMN02746065_12063</name>
</gene>
<dbReference type="PRINTS" id="PR01438">
    <property type="entry name" value="UNVRSLSTRESS"/>
</dbReference>
<keyword evidence="4" id="KW-1185">Reference proteome</keyword>
<sequence>MKGDFKKILFATDLTNNCRHAFAYAANLATRYEGAITLLHVMESVPESLDSRLKGLLGKEQWELLHTKHAHDARATLIGKKNELSTIHQALGTFSDTAQNEEYRYVVENILVKDGHVVDTILETAQEEECDLIILGSNKTIFSDSKSLGSRTKSILKRSRIPVMMIPPADDES</sequence>
<name>A0A1W2DTH2_9BACT</name>
<dbReference type="InterPro" id="IPR014729">
    <property type="entry name" value="Rossmann-like_a/b/a_fold"/>
</dbReference>
<dbReference type="EMBL" id="FWXY01000020">
    <property type="protein sequence ID" value="SMD00835.1"/>
    <property type="molecule type" value="Genomic_DNA"/>
</dbReference>
<reference evidence="3 4" key="1">
    <citation type="submission" date="2017-04" db="EMBL/GenBank/DDBJ databases">
        <authorList>
            <person name="Afonso C.L."/>
            <person name="Miller P.J."/>
            <person name="Scott M.A."/>
            <person name="Spackman E."/>
            <person name="Goraichik I."/>
            <person name="Dimitrov K.M."/>
            <person name="Suarez D.L."/>
            <person name="Swayne D.E."/>
        </authorList>
    </citation>
    <scope>NUCLEOTIDE SEQUENCE [LARGE SCALE GENOMIC DNA]</scope>
    <source>
        <strain evidence="3 4">DSM 3385</strain>
    </source>
</reference>
<dbReference type="PANTHER" id="PTHR46268:SF6">
    <property type="entry name" value="UNIVERSAL STRESS PROTEIN UP12"/>
    <property type="match status" value="1"/>
</dbReference>
<dbReference type="PANTHER" id="PTHR46268">
    <property type="entry name" value="STRESS RESPONSE PROTEIN NHAX"/>
    <property type="match status" value="1"/>
</dbReference>
<comment type="similarity">
    <text evidence="1">Belongs to the universal stress protein A family.</text>
</comment>
<dbReference type="InterPro" id="IPR006016">
    <property type="entry name" value="UspA"/>
</dbReference>
<protein>
    <submittedName>
        <fullName evidence="3">Nucleotide-binding universal stress protein, UspA family</fullName>
    </submittedName>
</protein>
<dbReference type="Gene3D" id="3.40.50.620">
    <property type="entry name" value="HUPs"/>
    <property type="match status" value="1"/>
</dbReference>
<dbReference type="Pfam" id="PF00582">
    <property type="entry name" value="Usp"/>
    <property type="match status" value="1"/>
</dbReference>